<dbReference type="SUPFAM" id="SSF51182">
    <property type="entry name" value="RmlC-like cupins"/>
    <property type="match status" value="1"/>
</dbReference>
<gene>
    <name evidence="2" type="ORF">D3P08_25505</name>
</gene>
<dbReference type="OrthoDB" id="2739624at2"/>
<reference evidence="2 3" key="1">
    <citation type="submission" date="2018-09" db="EMBL/GenBank/DDBJ databases">
        <title>Paenibacillus aracenensis nov. sp. isolated from a cave in southern Spain.</title>
        <authorList>
            <person name="Jurado V."/>
            <person name="Gutierrez-Patricio S."/>
            <person name="Gonzalez-Pimentel J.L."/>
            <person name="Miller A.Z."/>
            <person name="Laiz L."/>
            <person name="Saiz-Jimenez C."/>
        </authorList>
    </citation>
    <scope>NUCLEOTIDE SEQUENCE [LARGE SCALE GENOMIC DNA]</scope>
    <source>
        <strain evidence="2 3">DSM 22867</strain>
    </source>
</reference>
<sequence>MATSYMDFTAPTAQFTYTLANNPFFRKDDRNVINSLSVNQLNTLGNASLLDIFLSKSNVVEPHIHQNATELVYCVSGAAVVSIINPFTKELLNFPIAPGQVANVPQGWWHYEIASEDNTHLIAIFDAPVPQVIFGSDILRLTPASVLAHSYCLDEAKVKDALAPLTETVVIGPPNSCNKPQMGVIQQITNEQMQGMMSQGMMQQQSMMNQGMMNQGGMQQGMMQQGMQQGMMQQGMAPSGMTGQASQTAQPPFVPGSYGGVYQDDTAHYPFRPIASDGYNIPLDYPFHPIPFLYRSWNQL</sequence>
<dbReference type="Gene3D" id="2.60.120.10">
    <property type="entry name" value="Jelly Rolls"/>
    <property type="match status" value="1"/>
</dbReference>
<dbReference type="InterPro" id="IPR006045">
    <property type="entry name" value="Cupin_1"/>
</dbReference>
<organism evidence="2 3">
    <name type="scientific">Paenibacillus nanensis</name>
    <dbReference type="NCBI Taxonomy" id="393251"/>
    <lineage>
        <taxon>Bacteria</taxon>
        <taxon>Bacillati</taxon>
        <taxon>Bacillota</taxon>
        <taxon>Bacilli</taxon>
        <taxon>Bacillales</taxon>
        <taxon>Paenibacillaceae</taxon>
        <taxon>Paenibacillus</taxon>
    </lineage>
</organism>
<name>A0A3A1UKQ8_9BACL</name>
<proteinExistence type="predicted"/>
<dbReference type="Pfam" id="PF00190">
    <property type="entry name" value="Cupin_1"/>
    <property type="match status" value="1"/>
</dbReference>
<dbReference type="CDD" id="cd20306">
    <property type="entry name" value="cupin_OxDC-like"/>
    <property type="match status" value="1"/>
</dbReference>
<dbReference type="EMBL" id="QXQA01000024">
    <property type="protein sequence ID" value="RIX47269.1"/>
    <property type="molecule type" value="Genomic_DNA"/>
</dbReference>
<protein>
    <submittedName>
        <fullName evidence="2">Cupin domain-containing protein</fullName>
    </submittedName>
</protein>
<dbReference type="InterPro" id="IPR011051">
    <property type="entry name" value="RmlC_Cupin_sf"/>
</dbReference>
<dbReference type="InterPro" id="IPR014710">
    <property type="entry name" value="RmlC-like_jellyroll"/>
</dbReference>
<evidence type="ECO:0000313" key="3">
    <source>
        <dbReference type="Proteomes" id="UP000266482"/>
    </source>
</evidence>
<evidence type="ECO:0000313" key="2">
    <source>
        <dbReference type="EMBL" id="RIX47269.1"/>
    </source>
</evidence>
<accession>A0A3A1UKQ8</accession>
<dbReference type="AlphaFoldDB" id="A0A3A1UKQ8"/>
<evidence type="ECO:0000259" key="1">
    <source>
        <dbReference type="SMART" id="SM00835"/>
    </source>
</evidence>
<feature type="domain" description="Cupin type-1" evidence="1">
    <location>
        <begin position="23"/>
        <end position="159"/>
    </location>
</feature>
<dbReference type="Proteomes" id="UP000266482">
    <property type="component" value="Unassembled WGS sequence"/>
</dbReference>
<dbReference type="SMART" id="SM00835">
    <property type="entry name" value="Cupin_1"/>
    <property type="match status" value="1"/>
</dbReference>
<comment type="caution">
    <text evidence="2">The sequence shown here is derived from an EMBL/GenBank/DDBJ whole genome shotgun (WGS) entry which is preliminary data.</text>
</comment>
<keyword evidence="3" id="KW-1185">Reference proteome</keyword>